<evidence type="ECO:0000313" key="1">
    <source>
        <dbReference type="EMBL" id="KAK6736025.1"/>
    </source>
</evidence>
<protein>
    <recommendedName>
        <fullName evidence="3">Reverse transcriptase domain-containing protein</fullName>
    </recommendedName>
</protein>
<keyword evidence="2" id="KW-1185">Reference proteome</keyword>
<evidence type="ECO:0008006" key="3">
    <source>
        <dbReference type="Google" id="ProtNLM"/>
    </source>
</evidence>
<sequence>MFAYLPAYPPRRHSQRIRRDPLYRSSFLGRGGKKHTLCPSRLCQTQDEDDCSSEPEGNNYCIEKGNGENYHRINQRFIISFIVSKLIVVPREYKMPLCLIFIGLKKASDSLETEAVMKALDNKGVPTQYIKILLVLYSKFTTGISPHHRCKQRGSSG</sequence>
<dbReference type="EMBL" id="JAVFWL010000002">
    <property type="protein sequence ID" value="KAK6736025.1"/>
    <property type="molecule type" value="Genomic_DNA"/>
</dbReference>
<evidence type="ECO:0000313" key="2">
    <source>
        <dbReference type="Proteomes" id="UP001303046"/>
    </source>
</evidence>
<comment type="caution">
    <text evidence="1">The sequence shown here is derived from an EMBL/GenBank/DDBJ whole genome shotgun (WGS) entry which is preliminary data.</text>
</comment>
<organism evidence="1 2">
    <name type="scientific">Necator americanus</name>
    <name type="common">Human hookworm</name>
    <dbReference type="NCBI Taxonomy" id="51031"/>
    <lineage>
        <taxon>Eukaryota</taxon>
        <taxon>Metazoa</taxon>
        <taxon>Ecdysozoa</taxon>
        <taxon>Nematoda</taxon>
        <taxon>Chromadorea</taxon>
        <taxon>Rhabditida</taxon>
        <taxon>Rhabditina</taxon>
        <taxon>Rhabditomorpha</taxon>
        <taxon>Strongyloidea</taxon>
        <taxon>Ancylostomatidae</taxon>
        <taxon>Bunostominae</taxon>
        <taxon>Necator</taxon>
    </lineage>
</organism>
<name>A0ABR1CDV0_NECAM</name>
<proteinExistence type="predicted"/>
<gene>
    <name evidence="1" type="primary">Necator_chrII.g6774</name>
    <name evidence="1" type="ORF">RB195_018981</name>
</gene>
<dbReference type="Proteomes" id="UP001303046">
    <property type="component" value="Unassembled WGS sequence"/>
</dbReference>
<reference evidence="1 2" key="1">
    <citation type="submission" date="2023-08" db="EMBL/GenBank/DDBJ databases">
        <title>A Necator americanus chromosomal reference genome.</title>
        <authorList>
            <person name="Ilik V."/>
            <person name="Petrzelkova K.J."/>
            <person name="Pardy F."/>
            <person name="Fuh T."/>
            <person name="Niatou-Singa F.S."/>
            <person name="Gouil Q."/>
            <person name="Baker L."/>
            <person name="Ritchie M.E."/>
            <person name="Jex A.R."/>
            <person name="Gazzola D."/>
            <person name="Li H."/>
            <person name="Toshio Fujiwara R."/>
            <person name="Zhan B."/>
            <person name="Aroian R.V."/>
            <person name="Pafco B."/>
            <person name="Schwarz E.M."/>
        </authorList>
    </citation>
    <scope>NUCLEOTIDE SEQUENCE [LARGE SCALE GENOMIC DNA]</scope>
    <source>
        <strain evidence="1 2">Aroian</strain>
        <tissue evidence="1">Whole animal</tissue>
    </source>
</reference>
<accession>A0ABR1CDV0</accession>